<dbReference type="GO" id="GO:0005789">
    <property type="term" value="C:endoplasmic reticulum membrane"/>
    <property type="evidence" value="ECO:0007669"/>
    <property type="project" value="UniProtKB-SubCell"/>
</dbReference>
<keyword evidence="6 12" id="KW-1133">Transmembrane helix</keyword>
<keyword evidence="3 11" id="KW-0813">Transport</keyword>
<evidence type="ECO:0000256" key="7">
    <source>
        <dbReference type="ARBA" id="ARBA00023034"/>
    </source>
</evidence>
<comment type="function">
    <text evidence="11">SNARE required for protein transport between the ER and the Golgi complex.</text>
</comment>
<keyword evidence="7" id="KW-0333">Golgi apparatus</keyword>
<dbReference type="InterPro" id="IPR027027">
    <property type="entry name" value="GOSR2/Membrin/Bos1"/>
</dbReference>
<comment type="similarity">
    <text evidence="9 11">Belongs to the BOS1 family.</text>
</comment>
<dbReference type="PANTHER" id="PTHR21230">
    <property type="entry name" value="VESICLE TRANSPORT V-SNARE PROTEIN VTI1-RELATED"/>
    <property type="match status" value="1"/>
</dbReference>
<dbReference type="GO" id="GO:0031201">
    <property type="term" value="C:SNARE complex"/>
    <property type="evidence" value="ECO:0007669"/>
    <property type="project" value="TreeGrafter"/>
</dbReference>
<dbReference type="AlphaFoldDB" id="A0A2T9YUE0"/>
<evidence type="ECO:0000256" key="9">
    <source>
        <dbReference type="ARBA" id="ARBA00037983"/>
    </source>
</evidence>
<dbReference type="GO" id="GO:0006906">
    <property type="term" value="P:vesicle fusion"/>
    <property type="evidence" value="ECO:0007669"/>
    <property type="project" value="TreeGrafter"/>
</dbReference>
<dbReference type="Gene3D" id="1.20.5.110">
    <property type="match status" value="1"/>
</dbReference>
<keyword evidence="5 11" id="KW-0653">Protein transport</keyword>
<dbReference type="GO" id="GO:0012507">
    <property type="term" value="C:ER to Golgi transport vesicle membrane"/>
    <property type="evidence" value="ECO:0007669"/>
    <property type="project" value="TreeGrafter"/>
</dbReference>
<dbReference type="GO" id="GO:0015031">
    <property type="term" value="P:protein transport"/>
    <property type="evidence" value="ECO:0007669"/>
    <property type="project" value="UniProtKB-KW"/>
</dbReference>
<dbReference type="STRING" id="61424.A0A2T9YUE0"/>
<keyword evidence="4 12" id="KW-0812">Transmembrane</keyword>
<reference evidence="13 14" key="1">
    <citation type="journal article" date="2018" name="MBio">
        <title>Comparative Genomics Reveals the Core Gene Toolbox for the Fungus-Insect Symbiosis.</title>
        <authorList>
            <person name="Wang Y."/>
            <person name="Stata M."/>
            <person name="Wang W."/>
            <person name="Stajich J.E."/>
            <person name="White M.M."/>
            <person name="Moncalvo J.M."/>
        </authorList>
    </citation>
    <scope>NUCLEOTIDE SEQUENCE [LARGE SCALE GENOMIC DNA]</scope>
    <source>
        <strain evidence="13 14">AUS-77-4</strain>
    </source>
</reference>
<dbReference type="GO" id="GO:0000139">
    <property type="term" value="C:Golgi membrane"/>
    <property type="evidence" value="ECO:0007669"/>
    <property type="project" value="UniProtKB-SubCell"/>
</dbReference>
<evidence type="ECO:0000313" key="13">
    <source>
        <dbReference type="EMBL" id="PVU95963.1"/>
    </source>
</evidence>
<keyword evidence="14" id="KW-1185">Reference proteome</keyword>
<dbReference type="Pfam" id="PF12352">
    <property type="entry name" value="V-SNARE_C"/>
    <property type="match status" value="1"/>
</dbReference>
<evidence type="ECO:0000256" key="5">
    <source>
        <dbReference type="ARBA" id="ARBA00022927"/>
    </source>
</evidence>
<dbReference type="PIRSF" id="PIRSF028865">
    <property type="entry name" value="Membrin-2"/>
    <property type="match status" value="1"/>
</dbReference>
<evidence type="ECO:0000256" key="3">
    <source>
        <dbReference type="ARBA" id="ARBA00022448"/>
    </source>
</evidence>
<dbReference type="GO" id="GO:0005484">
    <property type="term" value="F:SNAP receptor activity"/>
    <property type="evidence" value="ECO:0007669"/>
    <property type="project" value="InterPro"/>
</dbReference>
<organism evidence="13 14">
    <name type="scientific">Furculomyces boomerangus</name>
    <dbReference type="NCBI Taxonomy" id="61424"/>
    <lineage>
        <taxon>Eukaryota</taxon>
        <taxon>Fungi</taxon>
        <taxon>Fungi incertae sedis</taxon>
        <taxon>Zoopagomycota</taxon>
        <taxon>Kickxellomycotina</taxon>
        <taxon>Harpellomycetes</taxon>
        <taxon>Harpellales</taxon>
        <taxon>Harpellaceae</taxon>
        <taxon>Furculomyces</taxon>
    </lineage>
</organism>
<evidence type="ECO:0000256" key="10">
    <source>
        <dbReference type="ARBA" id="ARBA00040957"/>
    </source>
</evidence>
<dbReference type="GO" id="GO:0006888">
    <property type="term" value="P:endoplasmic reticulum to Golgi vesicle-mediated transport"/>
    <property type="evidence" value="ECO:0007669"/>
    <property type="project" value="TreeGrafter"/>
</dbReference>
<accession>A0A2T9YUE0</accession>
<dbReference type="Proteomes" id="UP000245699">
    <property type="component" value="Unassembled WGS sequence"/>
</dbReference>
<dbReference type="EMBL" id="MBFT01000163">
    <property type="protein sequence ID" value="PVU95963.1"/>
    <property type="molecule type" value="Genomic_DNA"/>
</dbReference>
<evidence type="ECO:0000256" key="1">
    <source>
        <dbReference type="ARBA" id="ARBA00004163"/>
    </source>
</evidence>
<dbReference type="GO" id="GO:0031902">
    <property type="term" value="C:late endosome membrane"/>
    <property type="evidence" value="ECO:0007669"/>
    <property type="project" value="TreeGrafter"/>
</dbReference>
<feature type="transmembrane region" description="Helical" evidence="12">
    <location>
        <begin position="199"/>
        <end position="216"/>
    </location>
</feature>
<sequence length="220" mass="25629">MVSENYIRGQEMVGKVITGLRELSNSDGDSTVNMASISVHLQTLERYINQYKQEEFTETNEKEKRNIRYVSYKMADEHQNLLNEFNELKKVKEMRNRIDNTRNELFMRSDGSRLKFSSSNNYRGSRVEEIEEEEEGFYDRSEIAIDGFIDQGVAALDNLRQQRNMLGRANKNVHASRNTLDLSGSVIRFINRRNAQDKLIMIAGMVVTVIFVYFVIKYLS</sequence>
<evidence type="ECO:0000256" key="2">
    <source>
        <dbReference type="ARBA" id="ARBA00004409"/>
    </source>
</evidence>
<proteinExistence type="inferred from homology"/>
<evidence type="ECO:0000256" key="11">
    <source>
        <dbReference type="PIRNR" id="PIRNR028865"/>
    </source>
</evidence>
<dbReference type="OrthoDB" id="158360at2759"/>
<evidence type="ECO:0000313" key="14">
    <source>
        <dbReference type="Proteomes" id="UP000245699"/>
    </source>
</evidence>
<protein>
    <recommendedName>
        <fullName evidence="10 11">Protein transport protein BOS1</fullName>
    </recommendedName>
</protein>
<evidence type="ECO:0000256" key="12">
    <source>
        <dbReference type="SAM" id="Phobius"/>
    </source>
</evidence>
<evidence type="ECO:0000256" key="4">
    <source>
        <dbReference type="ARBA" id="ARBA00022692"/>
    </source>
</evidence>
<keyword evidence="8 11" id="KW-0472">Membrane</keyword>
<evidence type="ECO:0000256" key="6">
    <source>
        <dbReference type="ARBA" id="ARBA00022989"/>
    </source>
</evidence>
<dbReference type="PANTHER" id="PTHR21230:SF1">
    <property type="entry name" value="GOLGI SNAP RECEPTOR COMPLEX MEMBER 2"/>
    <property type="match status" value="1"/>
</dbReference>
<comment type="subcellular location">
    <subcellularLocation>
        <location evidence="1">Endoplasmic reticulum membrane</location>
        <topology evidence="1">Single-pass type IV membrane protein</topology>
    </subcellularLocation>
    <subcellularLocation>
        <location evidence="2">Golgi apparatus membrane</location>
        <topology evidence="2">Single-pass type IV membrane protein</topology>
    </subcellularLocation>
</comment>
<dbReference type="GO" id="GO:0000149">
    <property type="term" value="F:SNARE binding"/>
    <property type="evidence" value="ECO:0007669"/>
    <property type="project" value="TreeGrafter"/>
</dbReference>
<comment type="caution">
    <text evidence="13">The sequence shown here is derived from an EMBL/GenBank/DDBJ whole genome shotgun (WGS) entry which is preliminary data.</text>
</comment>
<evidence type="ECO:0000256" key="8">
    <source>
        <dbReference type="ARBA" id="ARBA00023136"/>
    </source>
</evidence>
<gene>
    <name evidence="13" type="ORF">BB559_002546</name>
</gene>
<name>A0A2T9YUE0_9FUNG</name>